<name>A0ACB9ND49_BAUVA</name>
<protein>
    <submittedName>
        <fullName evidence="1">Uncharacterized protein</fullName>
    </submittedName>
</protein>
<reference evidence="1 2" key="1">
    <citation type="journal article" date="2022" name="DNA Res.">
        <title>Chromosomal-level genome assembly of the orchid tree Bauhinia variegata (Leguminosae; Cercidoideae) supports the allotetraploid origin hypothesis of Bauhinia.</title>
        <authorList>
            <person name="Zhong Y."/>
            <person name="Chen Y."/>
            <person name="Zheng D."/>
            <person name="Pang J."/>
            <person name="Liu Y."/>
            <person name="Luo S."/>
            <person name="Meng S."/>
            <person name="Qian L."/>
            <person name="Wei D."/>
            <person name="Dai S."/>
            <person name="Zhou R."/>
        </authorList>
    </citation>
    <scope>NUCLEOTIDE SEQUENCE [LARGE SCALE GENOMIC DNA]</scope>
    <source>
        <strain evidence="1">BV-YZ2020</strain>
    </source>
</reference>
<evidence type="ECO:0000313" key="2">
    <source>
        <dbReference type="Proteomes" id="UP000828941"/>
    </source>
</evidence>
<proteinExistence type="predicted"/>
<gene>
    <name evidence="1" type="ORF">L6164_017965</name>
</gene>
<keyword evidence="2" id="KW-1185">Reference proteome</keyword>
<accession>A0ACB9ND49</accession>
<comment type="caution">
    <text evidence="1">The sequence shown here is derived from an EMBL/GenBank/DDBJ whole genome shotgun (WGS) entry which is preliminary data.</text>
</comment>
<dbReference type="EMBL" id="CM039432">
    <property type="protein sequence ID" value="KAI4333121.1"/>
    <property type="molecule type" value="Genomic_DNA"/>
</dbReference>
<sequence>MEPEGKIAITESTAIPWTSQTNWTIAAGSLENCVTFESSLSCTDDADGGVESNSVDSSSESPLVLYPPASDSGPCEIKINFAQKHEVRQVYVRSTARVYEIYPESNPQIGNEYLCTVRCGIAARDDQVLHAPDVEKIVSLHQRVSKKGLAVESTKTEEDWVEVKVSDTASYEGRNESLPTNSFINSAKSSQDLFEATAEIADANPCISVILRLLSVQIKGCICIDEIYVFADPVALDDSESQEFHKGSSSSSSLVAMFLPTLMQLSKTTGLSRIDDNYCSVSKRKEDFLKVDLQETHRNDSVIEDQPVGSGSTTGPQEAKLQEVNQGGMSLSQSEIPSTVSPIESNHSNITPQITTTKGNCSDITPQAVTMESYHSNIPPQVANMESNQSDLLPQVATRENSNGDSLSVNIGRALEQLVSRMDRMEEICLGFQEKMLIPMNSIEERLQRVEQQIEILTSKSQNVALPSASSHSAPDASCVESSANSCDNSHGCSVTEGVESDKKDFRTEVQSVPDGMPDSANSTPLLPGLVVIAPEFIDGEDEEENNALASERNSSEDKQGNALSIEDALASAFAGFVSSISLQSPKYARSLLLKAPDFSNEEDDHDNSNASPRTLHVMEKNNSGHLKDSEGINCIQVSTSSGISLESGEKVNIDPSFKHSEENAEEAEKHGQICGGERDRNEVGVKAAIASEHDSRIGFNSTPEEDESGETSLFLNESDIPNELHENQIGCSSNCNITQGGKSANSDVALATEDPERASIEDIVKNILGIAGASTAVNFETPILDVEFISRNIADTKLFLDDLLFDKKEPNSVDPSVKDSGDDLPTKEQLESTDDLSVQEHHDLVLVDDGNSGHYSVDNDYCYALIDVPVHVEGDNLP</sequence>
<dbReference type="Proteomes" id="UP000828941">
    <property type="component" value="Chromosome 7"/>
</dbReference>
<organism evidence="1 2">
    <name type="scientific">Bauhinia variegata</name>
    <name type="common">Purple orchid tree</name>
    <name type="synonym">Phanera variegata</name>
    <dbReference type="NCBI Taxonomy" id="167791"/>
    <lineage>
        <taxon>Eukaryota</taxon>
        <taxon>Viridiplantae</taxon>
        <taxon>Streptophyta</taxon>
        <taxon>Embryophyta</taxon>
        <taxon>Tracheophyta</taxon>
        <taxon>Spermatophyta</taxon>
        <taxon>Magnoliopsida</taxon>
        <taxon>eudicotyledons</taxon>
        <taxon>Gunneridae</taxon>
        <taxon>Pentapetalae</taxon>
        <taxon>rosids</taxon>
        <taxon>fabids</taxon>
        <taxon>Fabales</taxon>
        <taxon>Fabaceae</taxon>
        <taxon>Cercidoideae</taxon>
        <taxon>Cercideae</taxon>
        <taxon>Bauhiniinae</taxon>
        <taxon>Bauhinia</taxon>
    </lineage>
</organism>
<evidence type="ECO:0000313" key="1">
    <source>
        <dbReference type="EMBL" id="KAI4333121.1"/>
    </source>
</evidence>